<evidence type="ECO:0000313" key="16">
    <source>
        <dbReference type="EMBL" id="CAD7650689.1"/>
    </source>
</evidence>
<evidence type="ECO:0000256" key="1">
    <source>
        <dbReference type="ARBA" id="ARBA00004337"/>
    </source>
</evidence>
<keyword evidence="4" id="KW-1003">Cell membrane</keyword>
<dbReference type="OrthoDB" id="263481at2759"/>
<evidence type="ECO:0000259" key="14">
    <source>
        <dbReference type="Pfam" id="PF08016"/>
    </source>
</evidence>
<organism evidence="16">
    <name type="scientific">Oppiella nova</name>
    <dbReference type="NCBI Taxonomy" id="334625"/>
    <lineage>
        <taxon>Eukaryota</taxon>
        <taxon>Metazoa</taxon>
        <taxon>Ecdysozoa</taxon>
        <taxon>Arthropoda</taxon>
        <taxon>Chelicerata</taxon>
        <taxon>Arachnida</taxon>
        <taxon>Acari</taxon>
        <taxon>Acariformes</taxon>
        <taxon>Sarcoptiformes</taxon>
        <taxon>Oribatida</taxon>
        <taxon>Brachypylina</taxon>
        <taxon>Oppioidea</taxon>
        <taxon>Oppiidae</taxon>
        <taxon>Oppiella</taxon>
    </lineage>
</organism>
<feature type="transmembrane region" description="Helical" evidence="13">
    <location>
        <begin position="356"/>
        <end position="377"/>
    </location>
</feature>
<evidence type="ECO:0000313" key="17">
    <source>
        <dbReference type="Proteomes" id="UP000728032"/>
    </source>
</evidence>
<dbReference type="FunFam" id="1.10.287.70:FF:000033">
    <property type="entry name" value="Mucolipin 1"/>
    <property type="match status" value="1"/>
</dbReference>
<dbReference type="PANTHER" id="PTHR12127">
    <property type="entry name" value="MUCOLIPIN"/>
    <property type="match status" value="1"/>
</dbReference>
<dbReference type="PANTHER" id="PTHR12127:SF7">
    <property type="entry name" value="SD02261P"/>
    <property type="match status" value="1"/>
</dbReference>
<sequence length="593" mass="68336">MSVCENVHAVVTSRKRTAIDDHKLINQTSDEDDDIDVIEKCLTASSTAIAAHDDSHLRIHSSDTSSSVRPLDSLVGSEPLATRSRDRLRRRLKYFFMSPIDKWRAKGRLPYKLGLQVIKIVFVTIQLILFGSDMSDYMTLEANMATSLRKLFLPNYDTLREVMTYPPAAGPYALYERQDLFDAIDYAIHRFANISDVSVGSFGYQTANTSVQPMSVLDVCVKYYAKASLRPSDYYYFIDNKIKRKCFAVNNTHNPGDEAWNQFKIDDYLKAEGFEMKKKFDGLVSVSVGIPLRTIYLNSLSTYDAPECYNLDVSILFDNSQHSGQMLMSLTSTNRRHECDGNLKDHEEQTHIERQVLNVGVILLCVLSGFLCLRSIIRGQKLKSKTVFFFRKHFGKDLSFEGVGNLLVWCGLLRYLGFFHKYNVLIVTLKHALPHVLRFLLCALILYSGFCFCGWVVLGPYHFKFRTISRTSECLFALMNGDDLFATFAITNTKSALIWWFSRIYLYGFIILFIYVVLSLFIAIIMDSYETIKDYYQNGFPLTDMQKFIAECEDSLASYLEEQRHRPTLWQSCVRYWDSLKSFVSSLTRRRRQ</sequence>
<accession>A0A7R9M1T9</accession>
<feature type="domain" description="Polycystin cation channel PKD1/PKD2" evidence="14">
    <location>
        <begin position="406"/>
        <end position="532"/>
    </location>
</feature>
<dbReference type="GO" id="GO:0005886">
    <property type="term" value="C:plasma membrane"/>
    <property type="evidence" value="ECO:0007669"/>
    <property type="project" value="UniProtKB-SubCell"/>
</dbReference>
<keyword evidence="9 13" id="KW-0472">Membrane</keyword>
<evidence type="ECO:0000256" key="10">
    <source>
        <dbReference type="ARBA" id="ARBA00023157"/>
    </source>
</evidence>
<dbReference type="Proteomes" id="UP000728032">
    <property type="component" value="Unassembled WGS sequence"/>
</dbReference>
<evidence type="ECO:0000256" key="13">
    <source>
        <dbReference type="SAM" id="Phobius"/>
    </source>
</evidence>
<evidence type="ECO:0000256" key="8">
    <source>
        <dbReference type="ARBA" id="ARBA00023065"/>
    </source>
</evidence>
<protein>
    <recommendedName>
        <fullName evidence="18">Polycystin cation channel PKD1/PKD2 domain-containing protein</fullName>
    </recommendedName>
</protein>
<dbReference type="CDD" id="cd21050">
    <property type="entry name" value="ELD_TRPML"/>
    <property type="match status" value="1"/>
</dbReference>
<dbReference type="Pfam" id="PF21381">
    <property type="entry name" value="MCLN_ECD"/>
    <property type="match status" value="1"/>
</dbReference>
<keyword evidence="17" id="KW-1185">Reference proteome</keyword>
<evidence type="ECO:0000256" key="2">
    <source>
        <dbReference type="ARBA" id="ARBA00004651"/>
    </source>
</evidence>
<feature type="domain" description="Mucolipin extracytosolic" evidence="15">
    <location>
        <begin position="144"/>
        <end position="339"/>
    </location>
</feature>
<keyword evidence="6" id="KW-0967">Endosome</keyword>
<dbReference type="EMBL" id="OC919097">
    <property type="protein sequence ID" value="CAD7650689.1"/>
    <property type="molecule type" value="Genomic_DNA"/>
</dbReference>
<feature type="transmembrane region" description="Helical" evidence="13">
    <location>
        <begin position="436"/>
        <end position="458"/>
    </location>
</feature>
<dbReference type="GO" id="GO:0072345">
    <property type="term" value="F:NAADP-sensitive calcium-release channel activity"/>
    <property type="evidence" value="ECO:0007669"/>
    <property type="project" value="TreeGrafter"/>
</dbReference>
<keyword evidence="8" id="KW-0406">Ion transport</keyword>
<feature type="transmembrane region" description="Helical" evidence="13">
    <location>
        <begin position="504"/>
        <end position="526"/>
    </location>
</feature>
<dbReference type="InterPro" id="IPR049134">
    <property type="entry name" value="MCLN_ECD"/>
</dbReference>
<comment type="catalytic activity">
    <reaction evidence="12">
        <text>Ca(2+)(in) = Ca(2+)(out)</text>
        <dbReference type="Rhea" id="RHEA:29671"/>
        <dbReference type="ChEBI" id="CHEBI:29108"/>
    </reaction>
</comment>
<evidence type="ECO:0000256" key="3">
    <source>
        <dbReference type="ARBA" id="ARBA00022448"/>
    </source>
</evidence>
<keyword evidence="7 13" id="KW-1133">Transmembrane helix</keyword>
<evidence type="ECO:0000256" key="11">
    <source>
        <dbReference type="ARBA" id="ARBA00023303"/>
    </source>
</evidence>
<evidence type="ECO:0008006" key="18">
    <source>
        <dbReference type="Google" id="ProtNLM"/>
    </source>
</evidence>
<evidence type="ECO:0000259" key="15">
    <source>
        <dbReference type="Pfam" id="PF21381"/>
    </source>
</evidence>
<comment type="subcellular location">
    <subcellularLocation>
        <location evidence="2">Cell membrane</location>
        <topology evidence="2">Multi-pass membrane protein</topology>
    </subcellularLocation>
    <subcellularLocation>
        <location evidence="1">Endosome membrane</location>
        <topology evidence="1">Multi-pass membrane protein</topology>
    </subcellularLocation>
</comment>
<evidence type="ECO:0000256" key="6">
    <source>
        <dbReference type="ARBA" id="ARBA00022753"/>
    </source>
</evidence>
<keyword evidence="5 13" id="KW-0812">Transmembrane</keyword>
<dbReference type="GO" id="GO:0010008">
    <property type="term" value="C:endosome membrane"/>
    <property type="evidence" value="ECO:0007669"/>
    <property type="project" value="UniProtKB-SubCell"/>
</dbReference>
<dbReference type="InterPro" id="IPR013122">
    <property type="entry name" value="PKD1_2_channel"/>
</dbReference>
<keyword evidence="11" id="KW-0407">Ion channel</keyword>
<dbReference type="GO" id="GO:0005765">
    <property type="term" value="C:lysosomal membrane"/>
    <property type="evidence" value="ECO:0007669"/>
    <property type="project" value="TreeGrafter"/>
</dbReference>
<reference evidence="16" key="1">
    <citation type="submission" date="2020-11" db="EMBL/GenBank/DDBJ databases">
        <authorList>
            <person name="Tran Van P."/>
        </authorList>
    </citation>
    <scope>NUCLEOTIDE SEQUENCE</scope>
</reference>
<evidence type="ECO:0000256" key="12">
    <source>
        <dbReference type="ARBA" id="ARBA00036634"/>
    </source>
</evidence>
<keyword evidence="3" id="KW-0813">Transport</keyword>
<dbReference type="InterPro" id="IPR039031">
    <property type="entry name" value="Mucolipin"/>
</dbReference>
<proteinExistence type="predicted"/>
<gene>
    <name evidence="16" type="ORF">ONB1V03_LOCUS7939</name>
</gene>
<dbReference type="Pfam" id="PF08016">
    <property type="entry name" value="PKD_channel"/>
    <property type="match status" value="1"/>
</dbReference>
<evidence type="ECO:0000256" key="5">
    <source>
        <dbReference type="ARBA" id="ARBA00022692"/>
    </source>
</evidence>
<dbReference type="EMBL" id="CAJPVJ010004272">
    <property type="protein sequence ID" value="CAG2168449.1"/>
    <property type="molecule type" value="Genomic_DNA"/>
</dbReference>
<keyword evidence="10" id="KW-1015">Disulfide bond</keyword>
<feature type="transmembrane region" description="Helical" evidence="13">
    <location>
        <begin position="398"/>
        <end position="416"/>
    </location>
</feature>
<evidence type="ECO:0000256" key="9">
    <source>
        <dbReference type="ARBA" id="ARBA00023136"/>
    </source>
</evidence>
<evidence type="ECO:0000256" key="4">
    <source>
        <dbReference type="ARBA" id="ARBA00022475"/>
    </source>
</evidence>
<evidence type="ECO:0000256" key="7">
    <source>
        <dbReference type="ARBA" id="ARBA00022989"/>
    </source>
</evidence>
<dbReference type="Gene3D" id="1.10.287.70">
    <property type="match status" value="1"/>
</dbReference>
<name>A0A7R9M1T9_9ACAR</name>
<dbReference type="AlphaFoldDB" id="A0A7R9M1T9"/>